<evidence type="ECO:0000313" key="2">
    <source>
        <dbReference type="EMBL" id="KAF2685785.1"/>
    </source>
</evidence>
<dbReference type="EMBL" id="MU005578">
    <property type="protein sequence ID" value="KAF2685785.1"/>
    <property type="molecule type" value="Genomic_DNA"/>
</dbReference>
<sequence length="67" mass="7122">MRSCVSTMLDDKINTTLITEVWLSELLLLLHLASALALPLAGTQAQRLALQGGFEDVTSGCQVGLGH</sequence>
<keyword evidence="1" id="KW-0812">Transmembrane</keyword>
<name>A0A6G1J6C1_9PLEO</name>
<keyword evidence="1" id="KW-0472">Membrane</keyword>
<reference evidence="2" key="1">
    <citation type="journal article" date="2020" name="Stud. Mycol.">
        <title>101 Dothideomycetes genomes: a test case for predicting lifestyles and emergence of pathogens.</title>
        <authorList>
            <person name="Haridas S."/>
            <person name="Albert R."/>
            <person name="Binder M."/>
            <person name="Bloem J."/>
            <person name="Labutti K."/>
            <person name="Salamov A."/>
            <person name="Andreopoulos B."/>
            <person name="Baker S."/>
            <person name="Barry K."/>
            <person name="Bills G."/>
            <person name="Bluhm B."/>
            <person name="Cannon C."/>
            <person name="Castanera R."/>
            <person name="Culley D."/>
            <person name="Daum C."/>
            <person name="Ezra D."/>
            <person name="Gonzalez J."/>
            <person name="Henrissat B."/>
            <person name="Kuo A."/>
            <person name="Liang C."/>
            <person name="Lipzen A."/>
            <person name="Lutzoni F."/>
            <person name="Magnuson J."/>
            <person name="Mondo S."/>
            <person name="Nolan M."/>
            <person name="Ohm R."/>
            <person name="Pangilinan J."/>
            <person name="Park H.-J."/>
            <person name="Ramirez L."/>
            <person name="Alfaro M."/>
            <person name="Sun H."/>
            <person name="Tritt A."/>
            <person name="Yoshinaga Y."/>
            <person name="Zwiers L.-H."/>
            <person name="Turgeon B."/>
            <person name="Goodwin S."/>
            <person name="Spatafora J."/>
            <person name="Crous P."/>
            <person name="Grigoriev I."/>
        </authorList>
    </citation>
    <scope>NUCLEOTIDE SEQUENCE</scope>
    <source>
        <strain evidence="2">CBS 122367</strain>
    </source>
</reference>
<gene>
    <name evidence="2" type="ORF">K458DRAFT_430498</name>
</gene>
<dbReference type="AlphaFoldDB" id="A0A6G1J6C1"/>
<evidence type="ECO:0000313" key="3">
    <source>
        <dbReference type="Proteomes" id="UP000799291"/>
    </source>
</evidence>
<proteinExistence type="predicted"/>
<feature type="transmembrane region" description="Helical" evidence="1">
    <location>
        <begin position="21"/>
        <end position="41"/>
    </location>
</feature>
<accession>A0A6G1J6C1</accession>
<organism evidence="2 3">
    <name type="scientific">Lentithecium fluviatile CBS 122367</name>
    <dbReference type="NCBI Taxonomy" id="1168545"/>
    <lineage>
        <taxon>Eukaryota</taxon>
        <taxon>Fungi</taxon>
        <taxon>Dikarya</taxon>
        <taxon>Ascomycota</taxon>
        <taxon>Pezizomycotina</taxon>
        <taxon>Dothideomycetes</taxon>
        <taxon>Pleosporomycetidae</taxon>
        <taxon>Pleosporales</taxon>
        <taxon>Massarineae</taxon>
        <taxon>Lentitheciaceae</taxon>
        <taxon>Lentithecium</taxon>
    </lineage>
</organism>
<evidence type="ECO:0000256" key="1">
    <source>
        <dbReference type="SAM" id="Phobius"/>
    </source>
</evidence>
<dbReference type="Proteomes" id="UP000799291">
    <property type="component" value="Unassembled WGS sequence"/>
</dbReference>
<keyword evidence="3" id="KW-1185">Reference proteome</keyword>
<keyword evidence="1" id="KW-1133">Transmembrane helix</keyword>
<protein>
    <submittedName>
        <fullName evidence="2">Uncharacterized protein</fullName>
    </submittedName>
</protein>